<evidence type="ECO:0000313" key="8">
    <source>
        <dbReference type="Proteomes" id="UP000245880"/>
    </source>
</evidence>
<dbReference type="EMBL" id="QGDT01000005">
    <property type="protein sequence ID" value="PWJ57869.1"/>
    <property type="molecule type" value="Genomic_DNA"/>
</dbReference>
<dbReference type="InterPro" id="IPR035398">
    <property type="entry name" value="Bac_rhamnosid_C"/>
</dbReference>
<feature type="signal peptide" evidence="4">
    <location>
        <begin position="1"/>
        <end position="23"/>
    </location>
</feature>
<dbReference type="GO" id="GO:0005975">
    <property type="term" value="P:carbohydrate metabolic process"/>
    <property type="evidence" value="ECO:0007669"/>
    <property type="project" value="InterPro"/>
</dbReference>
<dbReference type="Pfam" id="PF17390">
    <property type="entry name" value="Bac_rhamnosid_C"/>
    <property type="match status" value="1"/>
</dbReference>
<keyword evidence="4" id="KW-0732">Signal</keyword>
<dbReference type="Gene3D" id="2.60.120.260">
    <property type="entry name" value="Galactose-binding domain-like"/>
    <property type="match status" value="1"/>
</dbReference>
<dbReference type="PANTHER" id="PTHR33307:SF6">
    <property type="entry name" value="ALPHA-RHAMNOSIDASE (EUROFUNG)-RELATED"/>
    <property type="match status" value="1"/>
</dbReference>
<dbReference type="RefSeq" id="WP_109674496.1">
    <property type="nucleotide sequence ID" value="NZ_QGDT01000005.1"/>
</dbReference>
<feature type="chain" id="PRO_5016462047" description="alpha-L-rhamnosidase" evidence="4">
    <location>
        <begin position="24"/>
        <end position="752"/>
    </location>
</feature>
<dbReference type="Gene3D" id="2.60.40.10">
    <property type="entry name" value="Immunoglobulins"/>
    <property type="match status" value="1"/>
</dbReference>
<reference evidence="7 8" key="1">
    <citation type="submission" date="2018-03" db="EMBL/GenBank/DDBJ databases">
        <title>Genomic Encyclopedia of Archaeal and Bacterial Type Strains, Phase II (KMG-II): from individual species to whole genera.</title>
        <authorList>
            <person name="Goeker M."/>
        </authorList>
    </citation>
    <scope>NUCLEOTIDE SEQUENCE [LARGE SCALE GENOMIC DNA]</scope>
    <source>
        <strain evidence="7 8">DSM 100346</strain>
    </source>
</reference>
<evidence type="ECO:0000256" key="4">
    <source>
        <dbReference type="SAM" id="SignalP"/>
    </source>
</evidence>
<dbReference type="GO" id="GO:0030596">
    <property type="term" value="F:alpha-L-rhamnosidase activity"/>
    <property type="evidence" value="ECO:0007669"/>
    <property type="project" value="UniProtKB-EC"/>
</dbReference>
<comment type="caution">
    <text evidence="7">The sequence shown here is derived from an EMBL/GenBank/DDBJ whole genome shotgun (WGS) entry which is preliminary data.</text>
</comment>
<dbReference type="InterPro" id="IPR012341">
    <property type="entry name" value="6hp_glycosidase-like_sf"/>
</dbReference>
<evidence type="ECO:0000256" key="1">
    <source>
        <dbReference type="ARBA" id="ARBA00001445"/>
    </source>
</evidence>
<name>A0A316AKU7_9BACT</name>
<sequence length="752" mass="84854">MNKNVLKILLTGAVVCSMVLLEAAAMPTHKHLRPVGTSVVSQGTPTGLTVEFIRHPEHTAVIDPHPEFGWLLPPDMPYQTGYQILVASSRSSLDDGMGDVWDSGFVESASSINVAFQGNALQERRAYYWKVRCYGSDGQASPWSDTQLFRTGVYTDHITTSNIAQIENIKPSSHHKMAGGGFFLDFGKAAFATLKLHYKPKKKETLTIRVGEKLLDGQIDRKPGGTIRYQELQMVVTPSQDSYTISLVPDKRNTNHMAVAMPDSFPVILPFRYAEIEGVGTTFDPSRQEQIAYFNYFDYTTSAFSSSDTVLNRVWDLCKYTMKATTFAGYYVDGDRERIPYEADSYLNQLTHYAMDNEYAIARKTIEYFFVSKPTWPTEWQLHVAMMMYQDYLFTGNTEIIEKYYERLKAKTLMALEVEDGFISIQSPNHDGAFMASLGFPDSTQRLKDIVDWPPPSKNFGGFNKPQQGEQDGFVFKRINTVVNGFYYHNMMIMAQFASILNKPDEALDFSLRATKVKKSINEKLFNKEKGYYMDGIGTGHASIHSNMILLAFDLVPQDRVQSVVDFVKSRGMACSVYASQYLMEALYKAGEADYALELMAATHDRSWYNMIKIGSTMTLEAWDMKYKVNADWNHAWGATPGNIIPRGMWGINPKTPGFGEVVVKPQMSRLANSSLTFPTIRGPIQADYKRHNSQLSEYHIHLPANMVGEFMMDRAHASELVHNDTPINPLFGSIRLVPGDNHIIIKAITVK</sequence>
<dbReference type="AlphaFoldDB" id="A0A316AKU7"/>
<organism evidence="7 8">
    <name type="scientific">Dyadobacter jejuensis</name>
    <dbReference type="NCBI Taxonomy" id="1082580"/>
    <lineage>
        <taxon>Bacteria</taxon>
        <taxon>Pseudomonadati</taxon>
        <taxon>Bacteroidota</taxon>
        <taxon>Cytophagia</taxon>
        <taxon>Cytophagales</taxon>
        <taxon>Spirosomataceae</taxon>
        <taxon>Dyadobacter</taxon>
    </lineage>
</organism>
<proteinExistence type="predicted"/>
<evidence type="ECO:0000259" key="5">
    <source>
        <dbReference type="Pfam" id="PF17389"/>
    </source>
</evidence>
<dbReference type="InterPro" id="IPR035396">
    <property type="entry name" value="Bac_rhamnosid6H"/>
</dbReference>
<keyword evidence="8" id="KW-1185">Reference proteome</keyword>
<dbReference type="Pfam" id="PF25788">
    <property type="entry name" value="Ig_Rha78A_N"/>
    <property type="match status" value="1"/>
</dbReference>
<feature type="domain" description="Alpha-L-rhamnosidase C-terminal" evidence="6">
    <location>
        <begin position="651"/>
        <end position="719"/>
    </location>
</feature>
<protein>
    <recommendedName>
        <fullName evidence="2">alpha-L-rhamnosidase</fullName>
        <ecNumber evidence="2">3.2.1.40</ecNumber>
    </recommendedName>
</protein>
<dbReference type="Pfam" id="PF17389">
    <property type="entry name" value="Bac_rhamnosid6H"/>
    <property type="match status" value="1"/>
</dbReference>
<dbReference type="SUPFAM" id="SSF48208">
    <property type="entry name" value="Six-hairpin glycosidases"/>
    <property type="match status" value="1"/>
</dbReference>
<accession>A0A316AKU7</accession>
<dbReference type="InterPro" id="IPR016007">
    <property type="entry name" value="Alpha_rhamnosid"/>
</dbReference>
<comment type="catalytic activity">
    <reaction evidence="1">
        <text>Hydrolysis of terminal non-reducing alpha-L-rhamnose residues in alpha-L-rhamnosides.</text>
        <dbReference type="EC" id="3.2.1.40"/>
    </reaction>
</comment>
<dbReference type="Gene3D" id="2.60.420.10">
    <property type="entry name" value="Maltose phosphorylase, domain 3"/>
    <property type="match status" value="1"/>
</dbReference>
<keyword evidence="3" id="KW-0378">Hydrolase</keyword>
<dbReference type="Proteomes" id="UP000245880">
    <property type="component" value="Unassembled WGS sequence"/>
</dbReference>
<evidence type="ECO:0000256" key="3">
    <source>
        <dbReference type="ARBA" id="ARBA00022801"/>
    </source>
</evidence>
<gene>
    <name evidence="7" type="ORF">CLV98_10549</name>
</gene>
<dbReference type="EC" id="3.2.1.40" evidence="2"/>
<dbReference type="Gene3D" id="1.50.10.10">
    <property type="match status" value="1"/>
</dbReference>
<dbReference type="InterPro" id="IPR013783">
    <property type="entry name" value="Ig-like_fold"/>
</dbReference>
<dbReference type="InterPro" id="IPR008928">
    <property type="entry name" value="6-hairpin_glycosidase_sf"/>
</dbReference>
<evidence type="ECO:0000256" key="2">
    <source>
        <dbReference type="ARBA" id="ARBA00012652"/>
    </source>
</evidence>
<evidence type="ECO:0000259" key="6">
    <source>
        <dbReference type="Pfam" id="PF17390"/>
    </source>
</evidence>
<evidence type="ECO:0000313" key="7">
    <source>
        <dbReference type="EMBL" id="PWJ57869.1"/>
    </source>
</evidence>
<feature type="domain" description="Alpha-L-rhamnosidase six-hairpin glycosidase" evidence="5">
    <location>
        <begin position="301"/>
        <end position="646"/>
    </location>
</feature>
<dbReference type="PANTHER" id="PTHR33307">
    <property type="entry name" value="ALPHA-RHAMNOSIDASE (EUROFUNG)"/>
    <property type="match status" value="1"/>
</dbReference>
<dbReference type="OrthoDB" id="9815108at2"/>